<gene>
    <name evidence="1" type="primary">54</name>
    <name evidence="1" type="ORF">PBI_HENDRIX_54</name>
</gene>
<reference evidence="2" key="1">
    <citation type="submission" date="2018-04" db="EMBL/GenBank/DDBJ databases">
        <authorList>
            <person name="Go L.Y."/>
            <person name="Mitchell J.A."/>
        </authorList>
    </citation>
    <scope>NUCLEOTIDE SEQUENCE [LARGE SCALE GENOMIC DNA]</scope>
</reference>
<proteinExistence type="predicted"/>
<dbReference type="RefSeq" id="YP_009801992.1">
    <property type="nucleotide sequence ID" value="NC_047977.1"/>
</dbReference>
<accession>A0A2U8UU55</accession>
<dbReference type="GeneID" id="54992521"/>
<evidence type="ECO:0000313" key="2">
    <source>
        <dbReference type="Proteomes" id="UP000247284"/>
    </source>
</evidence>
<dbReference type="Proteomes" id="UP000247284">
    <property type="component" value="Segment"/>
</dbReference>
<dbReference type="EMBL" id="MH183162">
    <property type="protein sequence ID" value="AWN07725.1"/>
    <property type="molecule type" value="Genomic_DNA"/>
</dbReference>
<protein>
    <submittedName>
        <fullName evidence="1">MuF-like minor capsid protein</fullName>
    </submittedName>
</protein>
<name>A0A2U8UU55_9CAUD</name>
<dbReference type="KEGG" id="vg:54992521"/>
<keyword evidence="2" id="KW-1185">Reference proteome</keyword>
<evidence type="ECO:0000313" key="1">
    <source>
        <dbReference type="EMBL" id="AWN07725.1"/>
    </source>
</evidence>
<organism evidence="1 2">
    <name type="scientific">Microbacterium phage Hendrix</name>
    <dbReference type="NCBI Taxonomy" id="2182341"/>
    <lineage>
        <taxon>Viruses</taxon>
        <taxon>Duplodnaviria</taxon>
        <taxon>Heunggongvirae</taxon>
        <taxon>Uroviricota</taxon>
        <taxon>Caudoviricetes</taxon>
        <taxon>Rogerhendrixvirus</taxon>
        <taxon>Rogerhendrixvirus hendrix</taxon>
    </lineage>
</organism>
<sequence>MTEALQDVSRPGPAFARQAAAEAHLLREAEAMLGQFLSSVLTKAKTGTLYPPDVHGRWATAVADMLDALPSEMAEYVGPAFRDEDLPSDVYSTVQEVYAARVRTMASAAEMNDALERALSPDGFEVEQVSASIGQTLLEMPTFELYDHITQGAGFAALVAAGFWDNLEKAGSVWVRRIRRTVRTTATGMVSRFTVTALRIQDYPKKKWVTRHDDHVRSTHRLADGQVVPTDQPFIVGGASLMYPGERDAEYGEVVNCRCTLVGVR</sequence>